<accession>A0AAD7FD34</accession>
<dbReference type="Gene3D" id="3.80.10.10">
    <property type="entry name" value="Ribonuclease Inhibitor"/>
    <property type="match status" value="1"/>
</dbReference>
<dbReference type="Proteomes" id="UP001221142">
    <property type="component" value="Unassembled WGS sequence"/>
</dbReference>
<protein>
    <submittedName>
        <fullName evidence="1">Uncharacterized protein</fullName>
    </submittedName>
</protein>
<evidence type="ECO:0000313" key="2">
    <source>
        <dbReference type="Proteomes" id="UP001221142"/>
    </source>
</evidence>
<dbReference type="AlphaFoldDB" id="A0AAD7FD34"/>
<proteinExistence type="predicted"/>
<comment type="caution">
    <text evidence="1">The sequence shown here is derived from an EMBL/GenBank/DDBJ whole genome shotgun (WGS) entry which is preliminary data.</text>
</comment>
<gene>
    <name evidence="1" type="ORF">FB45DRAFT_272138</name>
</gene>
<dbReference type="SUPFAM" id="SSF52047">
    <property type="entry name" value="RNI-like"/>
    <property type="match status" value="1"/>
</dbReference>
<name>A0AAD7FD34_9AGAR</name>
<organism evidence="1 2">
    <name type="scientific">Roridomyces roridus</name>
    <dbReference type="NCBI Taxonomy" id="1738132"/>
    <lineage>
        <taxon>Eukaryota</taxon>
        <taxon>Fungi</taxon>
        <taxon>Dikarya</taxon>
        <taxon>Basidiomycota</taxon>
        <taxon>Agaricomycotina</taxon>
        <taxon>Agaricomycetes</taxon>
        <taxon>Agaricomycetidae</taxon>
        <taxon>Agaricales</taxon>
        <taxon>Marasmiineae</taxon>
        <taxon>Mycenaceae</taxon>
        <taxon>Roridomyces</taxon>
    </lineage>
</organism>
<keyword evidence="2" id="KW-1185">Reference proteome</keyword>
<dbReference type="EMBL" id="JARKIF010000029">
    <property type="protein sequence ID" value="KAJ7613015.1"/>
    <property type="molecule type" value="Genomic_DNA"/>
</dbReference>
<evidence type="ECO:0000313" key="1">
    <source>
        <dbReference type="EMBL" id="KAJ7613015.1"/>
    </source>
</evidence>
<dbReference type="InterPro" id="IPR032675">
    <property type="entry name" value="LRR_dom_sf"/>
</dbReference>
<sequence length="254" mass="28536">MYLSPLYHRDLKGINYPFEGLTSLTIDGSDMSPGLCIELLGRAPNLVDLDILEVRFLPAESTPRHLTIPALRRLHFGRPGEWFWSESSILRLLTLPALQSLVIDIADSGLLDFLTRSAPPLRHLNVRLKADGVLSEGIVACLQLVPGLTDLEILLPHSANSSFDLWTQNSALLPGLQTLVVKEYYDHGMERYHRVLDFLAQRRGSLKSLRLILWDTQSHCKEVWDDAPAAALRAFQSEGIYVHVGTKEINFLSM</sequence>
<reference evidence="1" key="1">
    <citation type="submission" date="2023-03" db="EMBL/GenBank/DDBJ databases">
        <title>Massive genome expansion in bonnet fungi (Mycena s.s.) driven by repeated elements and novel gene families across ecological guilds.</title>
        <authorList>
            <consortium name="Lawrence Berkeley National Laboratory"/>
            <person name="Harder C.B."/>
            <person name="Miyauchi S."/>
            <person name="Viragh M."/>
            <person name="Kuo A."/>
            <person name="Thoen E."/>
            <person name="Andreopoulos B."/>
            <person name="Lu D."/>
            <person name="Skrede I."/>
            <person name="Drula E."/>
            <person name="Henrissat B."/>
            <person name="Morin E."/>
            <person name="Kohler A."/>
            <person name="Barry K."/>
            <person name="LaButti K."/>
            <person name="Morin E."/>
            <person name="Salamov A."/>
            <person name="Lipzen A."/>
            <person name="Mereny Z."/>
            <person name="Hegedus B."/>
            <person name="Baldrian P."/>
            <person name="Stursova M."/>
            <person name="Weitz H."/>
            <person name="Taylor A."/>
            <person name="Grigoriev I.V."/>
            <person name="Nagy L.G."/>
            <person name="Martin F."/>
            <person name="Kauserud H."/>
        </authorList>
    </citation>
    <scope>NUCLEOTIDE SEQUENCE</scope>
    <source>
        <strain evidence="1">9284</strain>
    </source>
</reference>